<evidence type="ECO:0000256" key="4">
    <source>
        <dbReference type="ARBA" id="ARBA00023136"/>
    </source>
</evidence>
<dbReference type="RefSeq" id="WP_046742810.1">
    <property type="nucleotide sequence ID" value="NZ_LBNQ01000041.1"/>
</dbReference>
<feature type="transmembrane region" description="Helical" evidence="5">
    <location>
        <begin position="67"/>
        <end position="87"/>
    </location>
</feature>
<dbReference type="Pfam" id="PF04172">
    <property type="entry name" value="LrgB"/>
    <property type="match status" value="1"/>
</dbReference>
<feature type="transmembrane region" description="Helical" evidence="5">
    <location>
        <begin position="12"/>
        <end position="28"/>
    </location>
</feature>
<evidence type="ECO:0000256" key="3">
    <source>
        <dbReference type="ARBA" id="ARBA00022989"/>
    </source>
</evidence>
<feature type="transmembrane region" description="Helical" evidence="5">
    <location>
        <begin position="40"/>
        <end position="61"/>
    </location>
</feature>
<evidence type="ECO:0000256" key="2">
    <source>
        <dbReference type="ARBA" id="ARBA00022692"/>
    </source>
</evidence>
<dbReference type="PATRIC" id="fig|1610491.3.peg.2956"/>
<dbReference type="GO" id="GO:0016020">
    <property type="term" value="C:membrane"/>
    <property type="evidence" value="ECO:0007669"/>
    <property type="project" value="UniProtKB-SubCell"/>
</dbReference>
<dbReference type="PANTHER" id="PTHR30249:SF16">
    <property type="entry name" value="INNER MEMBRANE PROTEIN"/>
    <property type="match status" value="1"/>
</dbReference>
<keyword evidence="3 5" id="KW-1133">Transmembrane helix</keyword>
<dbReference type="Proteomes" id="UP000050580">
    <property type="component" value="Unassembled WGS sequence"/>
</dbReference>
<dbReference type="PANTHER" id="PTHR30249">
    <property type="entry name" value="PUTATIVE SEROTONIN TRANSPORTER"/>
    <property type="match status" value="1"/>
</dbReference>
<evidence type="ECO:0000256" key="1">
    <source>
        <dbReference type="ARBA" id="ARBA00004141"/>
    </source>
</evidence>
<keyword evidence="7" id="KW-1185">Reference proteome</keyword>
<accession>A0A0U1PWV2</accession>
<comment type="caution">
    <text evidence="6">The sequence shown here is derived from an EMBL/GenBank/DDBJ whole genome shotgun (WGS) entry which is preliminary data.</text>
</comment>
<evidence type="ECO:0000313" key="7">
    <source>
        <dbReference type="Proteomes" id="UP000050580"/>
    </source>
</evidence>
<feature type="transmembrane region" description="Helical" evidence="5">
    <location>
        <begin position="212"/>
        <end position="235"/>
    </location>
</feature>
<dbReference type="OrthoDB" id="9811701at2"/>
<dbReference type="AlphaFoldDB" id="A0A0U1PWV2"/>
<comment type="subcellular location">
    <subcellularLocation>
        <location evidence="1">Membrane</location>
        <topology evidence="1">Multi-pass membrane protein</topology>
    </subcellularLocation>
</comment>
<keyword evidence="2 5" id="KW-0812">Transmembrane</keyword>
<protein>
    <recommendedName>
        <fullName evidence="8">LrgB</fullName>
    </recommendedName>
</protein>
<feature type="transmembrane region" description="Helical" evidence="5">
    <location>
        <begin position="99"/>
        <end position="119"/>
    </location>
</feature>
<reference evidence="6 7" key="1">
    <citation type="submission" date="2015-05" db="EMBL/GenBank/DDBJ databases">
        <title>Draft genome sequence of Lampropedia sp. CT6, isolated from the microbial mat of a hot water spring, located at Manikaran, India.</title>
        <authorList>
            <person name="Tripathi C."/>
            <person name="Rani P."/>
            <person name="Mahato N.K."/>
            <person name="Lal R."/>
        </authorList>
    </citation>
    <scope>NUCLEOTIDE SEQUENCE [LARGE SCALE GENOMIC DNA]</scope>
    <source>
        <strain evidence="6 7">CT6</strain>
    </source>
</reference>
<evidence type="ECO:0000313" key="6">
    <source>
        <dbReference type="EMBL" id="KKW66835.1"/>
    </source>
</evidence>
<dbReference type="InterPro" id="IPR007300">
    <property type="entry name" value="CidB/LrgB"/>
</dbReference>
<dbReference type="EMBL" id="LBNQ01000041">
    <property type="protein sequence ID" value="KKW66835.1"/>
    <property type="molecule type" value="Genomic_DNA"/>
</dbReference>
<organism evidence="6 7">
    <name type="scientific">Lampropedia cohaerens</name>
    <dbReference type="NCBI Taxonomy" id="1610491"/>
    <lineage>
        <taxon>Bacteria</taxon>
        <taxon>Pseudomonadati</taxon>
        <taxon>Pseudomonadota</taxon>
        <taxon>Betaproteobacteria</taxon>
        <taxon>Burkholderiales</taxon>
        <taxon>Comamonadaceae</taxon>
        <taxon>Lampropedia</taxon>
    </lineage>
</organism>
<proteinExistence type="predicted"/>
<dbReference type="STRING" id="1610491.AAV94_13935"/>
<sequence length="241" mass="25568">MTLPTLSVQDLAQAALWTALTLGIYGVARQGYVRLPRWWTSPLLVAPLGLMALMLALHVSYREYIQGTHWLVMMLGPVTVAFAVPIYEQRALLRRYWAVLLLGALVGSSVSLASAWLLARQLHLSQDLQLSLMPRSVTTPFAVTVSDKLGGLPELTSAFVIATGLCGAALGSGLLRYLKLRSGIARGALFGMGAHGAGVAKAQELGAQEGTVAGLVMILAGLMNLALLPLVQLLLRLTSAG</sequence>
<keyword evidence="4 5" id="KW-0472">Membrane</keyword>
<evidence type="ECO:0008006" key="8">
    <source>
        <dbReference type="Google" id="ProtNLM"/>
    </source>
</evidence>
<evidence type="ECO:0000256" key="5">
    <source>
        <dbReference type="SAM" id="Phobius"/>
    </source>
</evidence>
<feature type="transmembrane region" description="Helical" evidence="5">
    <location>
        <begin position="155"/>
        <end position="177"/>
    </location>
</feature>
<name>A0A0U1PWV2_9BURK</name>
<gene>
    <name evidence="6" type="ORF">AAV94_13935</name>
</gene>